<reference evidence="1" key="1">
    <citation type="submission" date="2014-11" db="EMBL/GenBank/DDBJ databases">
        <authorList>
            <person name="Amaro Gonzalez C."/>
        </authorList>
    </citation>
    <scope>NUCLEOTIDE SEQUENCE</scope>
</reference>
<accession>A0A0E9X597</accession>
<name>A0A0E9X597_ANGAN</name>
<dbReference type="AlphaFoldDB" id="A0A0E9X597"/>
<evidence type="ECO:0000313" key="1">
    <source>
        <dbReference type="EMBL" id="JAH97892.1"/>
    </source>
</evidence>
<sequence length="86" mass="10277">MDSLPEKPITSHCKRLSMSDYVCQLTYTFADLTLEYLQIFFVFLLCERFYLLTIWCYIFEWYAVYLKIILPLMSLFSSSQSLCTVK</sequence>
<reference evidence="1" key="2">
    <citation type="journal article" date="2015" name="Fish Shellfish Immunol.">
        <title>Early steps in the European eel (Anguilla anguilla)-Vibrio vulnificus interaction in the gills: Role of the RtxA13 toxin.</title>
        <authorList>
            <person name="Callol A."/>
            <person name="Pajuelo D."/>
            <person name="Ebbesson L."/>
            <person name="Teles M."/>
            <person name="MacKenzie S."/>
            <person name="Amaro C."/>
        </authorList>
    </citation>
    <scope>NUCLEOTIDE SEQUENCE</scope>
</reference>
<proteinExistence type="predicted"/>
<organism evidence="1">
    <name type="scientific">Anguilla anguilla</name>
    <name type="common">European freshwater eel</name>
    <name type="synonym">Muraena anguilla</name>
    <dbReference type="NCBI Taxonomy" id="7936"/>
    <lineage>
        <taxon>Eukaryota</taxon>
        <taxon>Metazoa</taxon>
        <taxon>Chordata</taxon>
        <taxon>Craniata</taxon>
        <taxon>Vertebrata</taxon>
        <taxon>Euteleostomi</taxon>
        <taxon>Actinopterygii</taxon>
        <taxon>Neopterygii</taxon>
        <taxon>Teleostei</taxon>
        <taxon>Anguilliformes</taxon>
        <taxon>Anguillidae</taxon>
        <taxon>Anguilla</taxon>
    </lineage>
</organism>
<protein>
    <submittedName>
        <fullName evidence="1">Uncharacterized protein</fullName>
    </submittedName>
</protein>
<dbReference type="EMBL" id="GBXM01010685">
    <property type="protein sequence ID" value="JAH97892.1"/>
    <property type="molecule type" value="Transcribed_RNA"/>
</dbReference>